<proteinExistence type="predicted"/>
<dbReference type="Gene3D" id="1.10.472.50">
    <property type="entry name" value="HD-domain/PDEase-like"/>
    <property type="match status" value="1"/>
</dbReference>
<gene>
    <name evidence="2" type="ORF">Q5Y73_09965</name>
</gene>
<dbReference type="RefSeq" id="WP_305991746.1">
    <property type="nucleotide sequence ID" value="NZ_JAVAMP010000003.1"/>
</dbReference>
<dbReference type="PANTHER" id="PTHR33594">
    <property type="entry name" value="SUPERFAMILY HYDROLASE, PUTATIVE (AFU_ORTHOLOGUE AFUA_1G03035)-RELATED"/>
    <property type="match status" value="1"/>
</dbReference>
<feature type="domain" description="HD" evidence="1">
    <location>
        <begin position="27"/>
        <end position="128"/>
    </location>
</feature>
<organism evidence="2 3">
    <name type="scientific">Chengkuizengella axinellae</name>
    <dbReference type="NCBI Taxonomy" id="3064388"/>
    <lineage>
        <taxon>Bacteria</taxon>
        <taxon>Bacillati</taxon>
        <taxon>Bacillota</taxon>
        <taxon>Bacilli</taxon>
        <taxon>Bacillales</taxon>
        <taxon>Paenibacillaceae</taxon>
        <taxon>Chengkuizengella</taxon>
    </lineage>
</organism>
<dbReference type="Proteomes" id="UP001231941">
    <property type="component" value="Unassembled WGS sequence"/>
</dbReference>
<evidence type="ECO:0000313" key="2">
    <source>
        <dbReference type="EMBL" id="MDP5274435.1"/>
    </source>
</evidence>
<comment type="caution">
    <text evidence="2">The sequence shown here is derived from an EMBL/GenBank/DDBJ whole genome shotgun (WGS) entry which is preliminary data.</text>
</comment>
<accession>A0ABT9IYJ8</accession>
<dbReference type="InterPro" id="IPR003607">
    <property type="entry name" value="HD/PDEase_dom"/>
</dbReference>
<reference evidence="2 3" key="1">
    <citation type="submission" date="2023-08" db="EMBL/GenBank/DDBJ databases">
        <authorList>
            <person name="Park J.-S."/>
        </authorList>
    </citation>
    <scope>NUCLEOTIDE SEQUENCE [LARGE SCALE GENOMIC DNA]</scope>
    <source>
        <strain evidence="2 3">2205SS18-9</strain>
    </source>
</reference>
<dbReference type="Gene3D" id="1.20.58.1910">
    <property type="match status" value="1"/>
</dbReference>
<dbReference type="SMART" id="SM00471">
    <property type="entry name" value="HDc"/>
    <property type="match status" value="1"/>
</dbReference>
<dbReference type="SUPFAM" id="SSF109604">
    <property type="entry name" value="HD-domain/PDEase-like"/>
    <property type="match status" value="1"/>
</dbReference>
<name>A0ABT9IYJ8_9BACL</name>
<dbReference type="PANTHER" id="PTHR33594:SF1">
    <property type="entry name" value="HD_PDEASE DOMAIN-CONTAINING PROTEIN"/>
    <property type="match status" value="1"/>
</dbReference>
<dbReference type="PROSITE" id="PS51831">
    <property type="entry name" value="HD"/>
    <property type="match status" value="1"/>
</dbReference>
<dbReference type="InterPro" id="IPR006674">
    <property type="entry name" value="HD_domain"/>
</dbReference>
<dbReference type="Pfam" id="PF01966">
    <property type="entry name" value="HD"/>
    <property type="match status" value="1"/>
</dbReference>
<dbReference type="EMBL" id="JAVAMP010000003">
    <property type="protein sequence ID" value="MDP5274435.1"/>
    <property type="molecule type" value="Genomic_DNA"/>
</dbReference>
<evidence type="ECO:0000259" key="1">
    <source>
        <dbReference type="PROSITE" id="PS51831"/>
    </source>
</evidence>
<dbReference type="CDD" id="cd00077">
    <property type="entry name" value="HDc"/>
    <property type="match status" value="1"/>
</dbReference>
<protein>
    <submittedName>
        <fullName evidence="2">HD domain-containing protein</fullName>
    </submittedName>
</protein>
<evidence type="ECO:0000313" key="3">
    <source>
        <dbReference type="Proteomes" id="UP001231941"/>
    </source>
</evidence>
<sequence length="216" mass="24786">MRKTEMIIDMASQFAKDELGNDASGHDWWHVYRVTELAKRMALEEDADIFICTLSALLHDVADEKLNDSEEAGLKKVQNWLQENSVDQKDISHVIEIISTMSFKGGERPPMTTLEGKVVQDADRLDAIGAIGIARTFAYSGVKGSIMHDPNAAPRTKINQEEYRKTQATPINHFYEKLFKLKDLMNTESAKKIADERHQYMKEFVDRFYLEWDGKK</sequence>
<keyword evidence="3" id="KW-1185">Reference proteome</keyword>